<evidence type="ECO:0000256" key="4">
    <source>
        <dbReference type="ARBA" id="ARBA00022833"/>
    </source>
</evidence>
<reference evidence="7" key="1">
    <citation type="journal article" date="2018" name="Genome Biol.">
        <title>SKESA: strategic k-mer extension for scrupulous assemblies.</title>
        <authorList>
            <person name="Souvorov A."/>
            <person name="Agarwala R."/>
            <person name="Lipman D.J."/>
        </authorList>
    </citation>
    <scope>NUCLEOTIDE SEQUENCE</scope>
    <source>
        <strain evidence="7">SFBRL218_S4</strain>
    </source>
</reference>
<dbReference type="InterPro" id="IPR024079">
    <property type="entry name" value="MetalloPept_cat_dom_sf"/>
</dbReference>
<dbReference type="GO" id="GO:0008270">
    <property type="term" value="F:zinc ion binding"/>
    <property type="evidence" value="ECO:0007669"/>
    <property type="project" value="InterPro"/>
</dbReference>
<keyword evidence="7" id="KW-0482">Metalloprotease</keyword>
<evidence type="ECO:0000256" key="1">
    <source>
        <dbReference type="ARBA" id="ARBA00022670"/>
    </source>
</evidence>
<dbReference type="GO" id="GO:0031012">
    <property type="term" value="C:extracellular matrix"/>
    <property type="evidence" value="ECO:0007669"/>
    <property type="project" value="InterPro"/>
</dbReference>
<dbReference type="SUPFAM" id="SSF55486">
    <property type="entry name" value="Metalloproteases ('zincins'), catalytic domain"/>
    <property type="match status" value="1"/>
</dbReference>
<dbReference type="EMBL" id="DABXZF010000065">
    <property type="protein sequence ID" value="HAO5923643.1"/>
    <property type="molecule type" value="Genomic_DNA"/>
</dbReference>
<protein>
    <submittedName>
        <fullName evidence="7">Matrixin family metalloprotease</fullName>
    </submittedName>
</protein>
<dbReference type="GO" id="GO:0004222">
    <property type="term" value="F:metalloendopeptidase activity"/>
    <property type="evidence" value="ECO:0007669"/>
    <property type="project" value="InterPro"/>
</dbReference>
<dbReference type="GO" id="GO:0006508">
    <property type="term" value="P:proteolysis"/>
    <property type="evidence" value="ECO:0007669"/>
    <property type="project" value="UniProtKB-KW"/>
</dbReference>
<feature type="chain" id="PRO_5034603242" evidence="5">
    <location>
        <begin position="26"/>
        <end position="209"/>
    </location>
</feature>
<evidence type="ECO:0000256" key="5">
    <source>
        <dbReference type="SAM" id="SignalP"/>
    </source>
</evidence>
<name>A0A8H9MPZ1_LISMN</name>
<organism evidence="7">
    <name type="scientific">Listeria monocytogenes</name>
    <dbReference type="NCBI Taxonomy" id="1639"/>
    <lineage>
        <taxon>Bacteria</taxon>
        <taxon>Bacillati</taxon>
        <taxon>Bacillota</taxon>
        <taxon>Bacilli</taxon>
        <taxon>Bacillales</taxon>
        <taxon>Listeriaceae</taxon>
        <taxon>Listeria</taxon>
    </lineage>
</organism>
<dbReference type="InterPro" id="IPR001818">
    <property type="entry name" value="Pept_M10_metallopeptidase"/>
</dbReference>
<evidence type="ECO:0000256" key="2">
    <source>
        <dbReference type="ARBA" id="ARBA00022723"/>
    </source>
</evidence>
<keyword evidence="2" id="KW-0479">Metal-binding</keyword>
<dbReference type="AlphaFoldDB" id="A0A8H9MPZ1"/>
<evidence type="ECO:0000259" key="6">
    <source>
        <dbReference type="Pfam" id="PF00413"/>
    </source>
</evidence>
<gene>
    <name evidence="7" type="ORF">IP987_002863</name>
</gene>
<accession>A0A8H9MPZ1</accession>
<sequence length="209" mass="23468">MKKMVMFMLLLGILLVCSMPQKANATAYTNLNGSFPAVSHGSIWYTNNSTYSTWRINQGADIWHKNGSIDLINKNFSTYKLSTGQTAYVDVTVLSSNYYDSLLFSGVGHVAPGVYVKAGTSRTNRAQRGEIHLNDYVMWNTQKGWYYSNNQIYYTIAHEFGHSLGLGHNPYKGNIMTALPKGSSVYFGRDDNDSYEARWGKNSFWGGGY</sequence>
<dbReference type="RefSeq" id="WP_003736277.1">
    <property type="nucleotide sequence ID" value="NZ_MKNT01000007.1"/>
</dbReference>
<feature type="signal peptide" evidence="5">
    <location>
        <begin position="1"/>
        <end position="25"/>
    </location>
</feature>
<keyword evidence="1 7" id="KW-0645">Protease</keyword>
<dbReference type="Gene3D" id="3.40.390.10">
    <property type="entry name" value="Collagenase (Catalytic Domain)"/>
    <property type="match status" value="1"/>
</dbReference>
<dbReference type="Proteomes" id="UP000853596">
    <property type="component" value="Unassembled WGS sequence"/>
</dbReference>
<evidence type="ECO:0000313" key="7">
    <source>
        <dbReference type="EMBL" id="HAO5923643.1"/>
    </source>
</evidence>
<keyword evidence="5" id="KW-0732">Signal</keyword>
<feature type="domain" description="Peptidase M10 metallopeptidase" evidence="6">
    <location>
        <begin position="83"/>
        <end position="181"/>
    </location>
</feature>
<evidence type="ECO:0000256" key="3">
    <source>
        <dbReference type="ARBA" id="ARBA00022801"/>
    </source>
</evidence>
<comment type="caution">
    <text evidence="7">The sequence shown here is derived from an EMBL/GenBank/DDBJ whole genome shotgun (WGS) entry which is preliminary data.</text>
</comment>
<reference evidence="7" key="2">
    <citation type="submission" date="2020-10" db="EMBL/GenBank/DDBJ databases">
        <authorList>
            <consortium name="NCBI Pathogen Detection Project"/>
        </authorList>
    </citation>
    <scope>NUCLEOTIDE SEQUENCE</scope>
    <source>
        <strain evidence="7">SFBRL218_S4</strain>
    </source>
</reference>
<dbReference type="Pfam" id="PF00413">
    <property type="entry name" value="Peptidase_M10"/>
    <property type="match status" value="1"/>
</dbReference>
<keyword evidence="3" id="KW-0378">Hydrolase</keyword>
<keyword evidence="4" id="KW-0862">Zinc</keyword>
<proteinExistence type="predicted"/>